<organism evidence="1 2">
    <name type="scientific">Pomacea canaliculata</name>
    <name type="common">Golden apple snail</name>
    <dbReference type="NCBI Taxonomy" id="400727"/>
    <lineage>
        <taxon>Eukaryota</taxon>
        <taxon>Metazoa</taxon>
        <taxon>Spiralia</taxon>
        <taxon>Lophotrochozoa</taxon>
        <taxon>Mollusca</taxon>
        <taxon>Gastropoda</taxon>
        <taxon>Caenogastropoda</taxon>
        <taxon>Architaenioglossa</taxon>
        <taxon>Ampullarioidea</taxon>
        <taxon>Ampullariidae</taxon>
        <taxon>Pomacea</taxon>
    </lineage>
</organism>
<dbReference type="EMBL" id="PZQS01000010">
    <property type="protein sequence ID" value="PVD22775.1"/>
    <property type="molecule type" value="Genomic_DNA"/>
</dbReference>
<name>A0A2T7NNM3_POMCA</name>
<protein>
    <submittedName>
        <fullName evidence="1">Uncharacterized protein</fullName>
    </submittedName>
</protein>
<evidence type="ECO:0000313" key="2">
    <source>
        <dbReference type="Proteomes" id="UP000245119"/>
    </source>
</evidence>
<sequence>MFTRPSHRPAVTSSSWLSHLSAQRAGTETQAYCHEARRCPHGFAFTIPLHSLHLMSPLETHVSNYPSGLPIDFRTCARVLHVYRHCAGSVHPCALSLRDRHVESNVRQRTSTCWVFSLSPIPPLGVLSSSCRLWLAHVVPHKPSSKWTPEWQRGMMTSKVLQSRARSRELLASP</sequence>
<dbReference type="AlphaFoldDB" id="A0A2T7NNM3"/>
<comment type="caution">
    <text evidence="1">The sequence shown here is derived from an EMBL/GenBank/DDBJ whole genome shotgun (WGS) entry which is preliminary data.</text>
</comment>
<accession>A0A2T7NNM3</accession>
<reference evidence="1 2" key="1">
    <citation type="submission" date="2018-04" db="EMBL/GenBank/DDBJ databases">
        <title>The genome of golden apple snail Pomacea canaliculata provides insight into stress tolerance and invasive adaptation.</title>
        <authorList>
            <person name="Liu C."/>
            <person name="Liu B."/>
            <person name="Ren Y."/>
            <person name="Zhang Y."/>
            <person name="Wang H."/>
            <person name="Li S."/>
            <person name="Jiang F."/>
            <person name="Yin L."/>
            <person name="Zhang G."/>
            <person name="Qian W."/>
            <person name="Fan W."/>
        </authorList>
    </citation>
    <scope>NUCLEOTIDE SEQUENCE [LARGE SCALE GENOMIC DNA]</scope>
    <source>
        <strain evidence="1">SZHN2017</strain>
        <tissue evidence="1">Muscle</tissue>
    </source>
</reference>
<gene>
    <name evidence="1" type="ORF">C0Q70_16031</name>
</gene>
<evidence type="ECO:0000313" key="1">
    <source>
        <dbReference type="EMBL" id="PVD22775.1"/>
    </source>
</evidence>
<keyword evidence="2" id="KW-1185">Reference proteome</keyword>
<proteinExistence type="predicted"/>
<dbReference type="Proteomes" id="UP000245119">
    <property type="component" value="Linkage Group LG10"/>
</dbReference>